<dbReference type="OrthoDB" id="5298283at2"/>
<dbReference type="Proteomes" id="UP000015503">
    <property type="component" value="Chromosome"/>
</dbReference>
<dbReference type="PANTHER" id="PTHR21716">
    <property type="entry name" value="TRANSMEMBRANE PROTEIN"/>
    <property type="match status" value="1"/>
</dbReference>
<evidence type="ECO:0000256" key="4">
    <source>
        <dbReference type="ARBA" id="ARBA00022475"/>
    </source>
</evidence>
<evidence type="ECO:0000256" key="7">
    <source>
        <dbReference type="ARBA" id="ARBA00023136"/>
    </source>
</evidence>
<dbReference type="PROSITE" id="PS51257">
    <property type="entry name" value="PROKAR_LIPOPROTEIN"/>
    <property type="match status" value="1"/>
</dbReference>
<evidence type="ECO:0000256" key="8">
    <source>
        <dbReference type="SAM" id="Phobius"/>
    </source>
</evidence>
<protein>
    <submittedName>
        <fullName evidence="9">Putative transporter</fullName>
    </submittedName>
</protein>
<evidence type="ECO:0000313" key="10">
    <source>
        <dbReference type="Proteomes" id="UP000015503"/>
    </source>
</evidence>
<name>S6AEJ2_METRE</name>
<dbReference type="InterPro" id="IPR002549">
    <property type="entry name" value="AI-2E-like"/>
</dbReference>
<proteinExistence type="inferred from homology"/>
<organism evidence="9 10">
    <name type="scientific">Metapseudomonas resinovorans NBRC 106553</name>
    <dbReference type="NCBI Taxonomy" id="1245471"/>
    <lineage>
        <taxon>Bacteria</taxon>
        <taxon>Pseudomonadati</taxon>
        <taxon>Pseudomonadota</taxon>
        <taxon>Gammaproteobacteria</taxon>
        <taxon>Pseudomonadales</taxon>
        <taxon>Pseudomonadaceae</taxon>
        <taxon>Metapseudomonas</taxon>
    </lineage>
</organism>
<keyword evidence="10" id="KW-1185">Reference proteome</keyword>
<keyword evidence="6 8" id="KW-1133">Transmembrane helix</keyword>
<feature type="transmembrane region" description="Helical" evidence="8">
    <location>
        <begin position="280"/>
        <end position="297"/>
    </location>
</feature>
<gene>
    <name evidence="9" type="ORF">PCA10_23700</name>
</gene>
<dbReference type="HOGENOM" id="CLU_041771_1_1_6"/>
<feature type="transmembrane region" description="Helical" evidence="8">
    <location>
        <begin position="317"/>
        <end position="343"/>
    </location>
</feature>
<dbReference type="Pfam" id="PF01594">
    <property type="entry name" value="AI-2E_transport"/>
    <property type="match status" value="1"/>
</dbReference>
<comment type="subcellular location">
    <subcellularLocation>
        <location evidence="1">Cell membrane</location>
        <topology evidence="1">Multi-pass membrane protein</topology>
    </subcellularLocation>
</comment>
<reference evidence="9 10" key="1">
    <citation type="journal article" date="2013" name="Genome Announc.">
        <title>Complete Genome Sequence of the Carbazole Degrader Pseudomonas resinovorans Strain CA10 (NBRC 106553).</title>
        <authorList>
            <person name="Shintani M."/>
            <person name="Hosoyama A."/>
            <person name="Ohji S."/>
            <person name="Tsuchikane K."/>
            <person name="Takarada H."/>
            <person name="Yamazoe A."/>
            <person name="Fujita N."/>
            <person name="Nojiri H."/>
        </authorList>
    </citation>
    <scope>NUCLEOTIDE SEQUENCE [LARGE SCALE GENOMIC DNA]</scope>
    <source>
        <strain evidence="9 10">NBRC 106553</strain>
    </source>
</reference>
<feature type="transmembrane region" description="Helical" evidence="8">
    <location>
        <begin position="158"/>
        <end position="182"/>
    </location>
</feature>
<evidence type="ECO:0000256" key="2">
    <source>
        <dbReference type="ARBA" id="ARBA00009773"/>
    </source>
</evidence>
<feature type="transmembrane region" description="Helical" evidence="8">
    <location>
        <begin position="18"/>
        <end position="36"/>
    </location>
</feature>
<dbReference type="RefSeq" id="WP_016492298.1">
    <property type="nucleotide sequence ID" value="NC_021499.1"/>
</dbReference>
<dbReference type="PANTHER" id="PTHR21716:SF67">
    <property type="entry name" value="TRANSPORT PROTEIN YDIK-RELATED"/>
    <property type="match status" value="1"/>
</dbReference>
<dbReference type="KEGG" id="pre:PCA10_23700"/>
<feature type="transmembrane region" description="Helical" evidence="8">
    <location>
        <begin position="219"/>
        <end position="241"/>
    </location>
</feature>
<keyword evidence="5 8" id="KW-0812">Transmembrane</keyword>
<dbReference type="AlphaFoldDB" id="S6AEJ2"/>
<evidence type="ECO:0000256" key="6">
    <source>
        <dbReference type="ARBA" id="ARBA00022989"/>
    </source>
</evidence>
<dbReference type="PATRIC" id="fig|1245471.3.peg.2397"/>
<evidence type="ECO:0000313" key="9">
    <source>
        <dbReference type="EMBL" id="BAN48102.1"/>
    </source>
</evidence>
<dbReference type="STRING" id="1245471.PCA10_23700"/>
<sequence length="381" mass="39556">MGDKRVIALTGARELLDVLIRAALVAVLVVSCFEIFRPFMNVMLWAVILAITLYPLNQRLAAMLGGRSGRAATLLVVVGLAGLITPLGFLGASIAESVQNSMHSVQGHSLEIPPPPVSVQEWPVVGEPLFRIWTHASSDLGWVWQQVSPHVKDVSKTVLTQLAGVGAGVLVFIFALLIAGLIMANGEGGKGTAVAIATRISGPERGPELAELCTATIRAVAQGVVGIAFIQMLLIGVGLVVKGVPAAGLLALAVLILGIMQLPVALVTIPVIIYVFAQEGVGAVTIAFAVWTFIAGLSDNVLKPMLLGRGVAVPMPVVLIGALGGMVTNGIIGLFIGPVILAVGYELFMSWVRQPLAADSPEARAETAAIEATGEAEAVQT</sequence>
<evidence type="ECO:0000256" key="3">
    <source>
        <dbReference type="ARBA" id="ARBA00022448"/>
    </source>
</evidence>
<feature type="transmembrane region" description="Helical" evidence="8">
    <location>
        <begin position="72"/>
        <end position="95"/>
    </location>
</feature>
<keyword evidence="4" id="KW-1003">Cell membrane</keyword>
<evidence type="ECO:0000256" key="1">
    <source>
        <dbReference type="ARBA" id="ARBA00004651"/>
    </source>
</evidence>
<feature type="transmembrane region" description="Helical" evidence="8">
    <location>
        <begin position="247"/>
        <end position="273"/>
    </location>
</feature>
<accession>S6AEJ2</accession>
<evidence type="ECO:0000256" key="5">
    <source>
        <dbReference type="ARBA" id="ARBA00022692"/>
    </source>
</evidence>
<comment type="similarity">
    <text evidence="2">Belongs to the autoinducer-2 exporter (AI-2E) (TC 2.A.86) family.</text>
</comment>
<keyword evidence="3" id="KW-0813">Transport</keyword>
<dbReference type="GO" id="GO:0005886">
    <property type="term" value="C:plasma membrane"/>
    <property type="evidence" value="ECO:0007669"/>
    <property type="project" value="UniProtKB-SubCell"/>
</dbReference>
<dbReference type="eggNOG" id="COG0628">
    <property type="taxonomic scope" value="Bacteria"/>
</dbReference>
<keyword evidence="7 8" id="KW-0472">Membrane</keyword>
<feature type="transmembrane region" description="Helical" evidence="8">
    <location>
        <begin position="42"/>
        <end position="60"/>
    </location>
</feature>
<dbReference type="EMBL" id="AP013068">
    <property type="protein sequence ID" value="BAN48102.1"/>
    <property type="molecule type" value="Genomic_DNA"/>
</dbReference>